<keyword evidence="3" id="KW-1185">Reference proteome</keyword>
<protein>
    <recommendedName>
        <fullName evidence="4">DUF1772 domain-containing protein</fullName>
    </recommendedName>
</protein>
<organism evidence="2 3">
    <name type="scientific">Ramlibacter lithotrophicus</name>
    <dbReference type="NCBI Taxonomy" id="2606681"/>
    <lineage>
        <taxon>Bacteria</taxon>
        <taxon>Pseudomonadati</taxon>
        <taxon>Pseudomonadota</taxon>
        <taxon>Betaproteobacteria</taxon>
        <taxon>Burkholderiales</taxon>
        <taxon>Comamonadaceae</taxon>
        <taxon>Ramlibacter</taxon>
    </lineage>
</organism>
<feature type="transmembrane region" description="Helical" evidence="1">
    <location>
        <begin position="63"/>
        <end position="81"/>
    </location>
</feature>
<feature type="transmembrane region" description="Helical" evidence="1">
    <location>
        <begin position="5"/>
        <end position="26"/>
    </location>
</feature>
<gene>
    <name evidence="2" type="ORF">RAMLITH_01170</name>
</gene>
<evidence type="ECO:0008006" key="4">
    <source>
        <dbReference type="Google" id="ProtNLM"/>
    </source>
</evidence>
<name>A0A7X6DC60_9BURK</name>
<evidence type="ECO:0000256" key="1">
    <source>
        <dbReference type="SAM" id="Phobius"/>
    </source>
</evidence>
<comment type="caution">
    <text evidence="2">The sequence shown here is derived from an EMBL/GenBank/DDBJ whole genome shotgun (WGS) entry which is preliminary data.</text>
</comment>
<keyword evidence="1" id="KW-0472">Membrane</keyword>
<dbReference type="EMBL" id="VTOX01000001">
    <property type="protein sequence ID" value="NKE64417.1"/>
    <property type="molecule type" value="Genomic_DNA"/>
</dbReference>
<dbReference type="RefSeq" id="WP_168105509.1">
    <property type="nucleotide sequence ID" value="NZ_VTOX01000001.1"/>
</dbReference>
<proteinExistence type="predicted"/>
<reference evidence="2 3" key="1">
    <citation type="journal article" date="2020" name="Nature">
        <title>Bacterial chemolithoautotrophy via manganese oxidation.</title>
        <authorList>
            <person name="Yu H."/>
            <person name="Leadbetter J.R."/>
        </authorList>
    </citation>
    <scope>NUCLEOTIDE SEQUENCE [LARGE SCALE GENOMIC DNA]</scope>
    <source>
        <strain evidence="2 3">RBP-1</strain>
    </source>
</reference>
<dbReference type="Proteomes" id="UP000521868">
    <property type="component" value="Unassembled WGS sequence"/>
</dbReference>
<evidence type="ECO:0000313" key="2">
    <source>
        <dbReference type="EMBL" id="NKE64417.1"/>
    </source>
</evidence>
<dbReference type="AlphaFoldDB" id="A0A7X6DC60"/>
<accession>A0A7X6DC60</accession>
<feature type="transmembrane region" description="Helical" evidence="1">
    <location>
        <begin position="128"/>
        <end position="157"/>
    </location>
</feature>
<keyword evidence="1" id="KW-0812">Transmembrane</keyword>
<evidence type="ECO:0000313" key="3">
    <source>
        <dbReference type="Proteomes" id="UP000521868"/>
    </source>
</evidence>
<sequence length="160" mass="17341">MKAVFLVRATGGLAAALFAGIALYLAPLEPGVLTLQLAFSPRVFGQVVHLWPAEHLARYRSHFPADFALLACYGAFGWLLATRTALFAGQPALRCWAKWALPLAAAFDSTENALHLWLTEVPRFGVPWAYTAAALAASLKWGLLLAFAFAVAFALAVRER</sequence>
<keyword evidence="1" id="KW-1133">Transmembrane helix</keyword>